<evidence type="ECO:0008006" key="4">
    <source>
        <dbReference type="Google" id="ProtNLM"/>
    </source>
</evidence>
<evidence type="ECO:0000256" key="1">
    <source>
        <dbReference type="SAM" id="Phobius"/>
    </source>
</evidence>
<name>A0ABY6GIA3_9PROT</name>
<feature type="transmembrane region" description="Helical" evidence="1">
    <location>
        <begin position="6"/>
        <end position="29"/>
    </location>
</feature>
<evidence type="ECO:0000313" key="2">
    <source>
        <dbReference type="EMBL" id="UYH50603.1"/>
    </source>
</evidence>
<reference evidence="2" key="1">
    <citation type="submission" date="2022-10" db="EMBL/GenBank/DDBJ databases">
        <title>Candidatus Kirkpatrella diaphorinas gen. nov., sp. nov., an uncultured endosymbiont identified in a population of Diaphorina citri from Hawaii.</title>
        <authorList>
            <person name="Henry E.M."/>
            <person name="Carlson C.R."/>
            <person name="Kuo Y.-W."/>
        </authorList>
    </citation>
    <scope>NUCLEOTIDE SEQUENCE</scope>
    <source>
        <strain evidence="2">CADCRV1</strain>
    </source>
</reference>
<accession>A0ABY6GIA3</accession>
<proteinExistence type="predicted"/>
<keyword evidence="1" id="KW-0812">Transmembrane</keyword>
<organism evidence="2 3">
    <name type="scientific">Candidatus Kirkpatrickella diaphorinae</name>
    <dbReference type="NCBI Taxonomy" id="2984322"/>
    <lineage>
        <taxon>Bacteria</taxon>
        <taxon>Pseudomonadati</taxon>
        <taxon>Pseudomonadota</taxon>
        <taxon>Alphaproteobacteria</taxon>
        <taxon>Acetobacterales</taxon>
        <taxon>Acetobacteraceae</taxon>
        <taxon>Candidatus Kirkpatrickella</taxon>
    </lineage>
</organism>
<keyword evidence="1" id="KW-1133">Transmembrane helix</keyword>
<gene>
    <name evidence="2" type="ORF">N5W20_05610</name>
</gene>
<evidence type="ECO:0000313" key="3">
    <source>
        <dbReference type="Proteomes" id="UP001163831"/>
    </source>
</evidence>
<dbReference type="Proteomes" id="UP001163831">
    <property type="component" value="Chromosome"/>
</dbReference>
<keyword evidence="1" id="KW-0472">Membrane</keyword>
<dbReference type="EMBL" id="CP107052">
    <property type="protein sequence ID" value="UYH50603.1"/>
    <property type="molecule type" value="Genomic_DNA"/>
</dbReference>
<sequence>MMTSTHITFIIAAYGLTIGTLAMQALLCWRRLRRVQSRLRMRESHQPHQS</sequence>
<protein>
    <recommendedName>
        <fullName evidence="4">Heme exporter protein D</fullName>
    </recommendedName>
</protein>
<dbReference type="RefSeq" id="WP_319806189.1">
    <property type="nucleotide sequence ID" value="NZ_CP107052.1"/>
</dbReference>
<keyword evidence="3" id="KW-1185">Reference proteome</keyword>